<comment type="subcellular location">
    <subcellularLocation>
        <location evidence="1">Apical cell membrane</location>
        <topology evidence="1">Multi-pass membrane protein</topology>
    </subcellularLocation>
</comment>
<organism evidence="20 21">
    <name type="scientific">Actinia tenebrosa</name>
    <name type="common">Australian red waratah sea anemone</name>
    <dbReference type="NCBI Taxonomy" id="6105"/>
    <lineage>
        <taxon>Eukaryota</taxon>
        <taxon>Metazoa</taxon>
        <taxon>Cnidaria</taxon>
        <taxon>Anthozoa</taxon>
        <taxon>Hexacorallia</taxon>
        <taxon>Actiniaria</taxon>
        <taxon>Actiniidae</taxon>
        <taxon>Actinia</taxon>
    </lineage>
</organism>
<dbReference type="Proteomes" id="UP000515163">
    <property type="component" value="Unplaced"/>
</dbReference>
<reference evidence="21" key="1">
    <citation type="submission" date="2025-08" db="UniProtKB">
        <authorList>
            <consortium name="RefSeq"/>
        </authorList>
    </citation>
    <scope>IDENTIFICATION</scope>
    <source>
        <tissue evidence="21">Tentacle</tissue>
    </source>
</reference>
<feature type="transmembrane region" description="Helical" evidence="19">
    <location>
        <begin position="49"/>
        <end position="73"/>
    </location>
</feature>
<dbReference type="Gene3D" id="1.20.1740.10">
    <property type="entry name" value="Amino acid/polyamine transporter I"/>
    <property type="match status" value="1"/>
</dbReference>
<feature type="transmembrane region" description="Helical" evidence="19">
    <location>
        <begin position="340"/>
        <end position="357"/>
    </location>
</feature>
<dbReference type="GeneID" id="116300978"/>
<dbReference type="AlphaFoldDB" id="A0A6P8IGN7"/>
<feature type="transmembrane region" description="Helical" evidence="19">
    <location>
        <begin position="369"/>
        <end position="389"/>
    </location>
</feature>
<proteinExistence type="inferred from homology"/>
<dbReference type="OrthoDB" id="5982228at2759"/>
<keyword evidence="20" id="KW-1185">Reference proteome</keyword>
<evidence type="ECO:0000256" key="8">
    <source>
        <dbReference type="ARBA" id="ARBA00023136"/>
    </source>
</evidence>
<evidence type="ECO:0000256" key="9">
    <source>
        <dbReference type="ARBA" id="ARBA00023157"/>
    </source>
</evidence>
<feature type="transmembrane region" description="Helical" evidence="19">
    <location>
        <begin position="428"/>
        <end position="448"/>
    </location>
</feature>
<evidence type="ECO:0000256" key="16">
    <source>
        <dbReference type="ARBA" id="ARBA00079910"/>
    </source>
</evidence>
<comment type="catalytic activity">
    <reaction evidence="18">
        <text>L-phenylalanine(out) + L-arginine(in) = L-phenylalanine(in) + L-arginine(out)</text>
        <dbReference type="Rhea" id="RHEA:71067"/>
        <dbReference type="ChEBI" id="CHEBI:32682"/>
        <dbReference type="ChEBI" id="CHEBI:58095"/>
    </reaction>
    <physiologicalReaction direction="left-to-right" evidence="18">
        <dbReference type="Rhea" id="RHEA:71068"/>
    </physiologicalReaction>
</comment>
<keyword evidence="6 19" id="KW-0812">Transmembrane</keyword>
<feature type="transmembrane region" description="Helical" evidence="19">
    <location>
        <begin position="168"/>
        <end position="189"/>
    </location>
</feature>
<name>A0A6P8IGN7_ACTTE</name>
<evidence type="ECO:0000256" key="17">
    <source>
        <dbReference type="ARBA" id="ARBA00083296"/>
    </source>
</evidence>
<evidence type="ECO:0000256" key="10">
    <source>
        <dbReference type="ARBA" id="ARBA00051323"/>
    </source>
</evidence>
<feature type="transmembrane region" description="Helical" evidence="19">
    <location>
        <begin position="401"/>
        <end position="422"/>
    </location>
</feature>
<dbReference type="FunFam" id="1.20.1740.10:FF:000015">
    <property type="entry name" value="B(0,+)-type amino acid transporter 1"/>
    <property type="match status" value="1"/>
</dbReference>
<keyword evidence="4" id="KW-1003">Cell membrane</keyword>
<comment type="catalytic activity">
    <reaction evidence="10">
        <text>L-lysine(out) + L-arginine(in) = L-lysine(in) + L-arginine(out)</text>
        <dbReference type="Rhea" id="RHEA:70827"/>
        <dbReference type="ChEBI" id="CHEBI:32551"/>
        <dbReference type="ChEBI" id="CHEBI:32682"/>
    </reaction>
    <physiologicalReaction direction="left-to-right" evidence="10">
        <dbReference type="Rhea" id="RHEA:70828"/>
    </physiologicalReaction>
</comment>
<comment type="catalytic activity">
    <reaction evidence="13">
        <text>L-cysteine(out) + L-arginine(in) = L-cysteine(in) + L-arginine(out)</text>
        <dbReference type="Rhea" id="RHEA:71071"/>
        <dbReference type="ChEBI" id="CHEBI:32682"/>
        <dbReference type="ChEBI" id="CHEBI:35235"/>
    </reaction>
    <physiologicalReaction direction="left-to-right" evidence="13">
        <dbReference type="Rhea" id="RHEA:71072"/>
    </physiologicalReaction>
</comment>
<comment type="catalytic activity">
    <reaction evidence="14">
        <text>L-leucine(out) + L-arginine(in) = L-leucine(in) + L-arginine(out)</text>
        <dbReference type="Rhea" id="RHEA:71059"/>
        <dbReference type="ChEBI" id="CHEBI:32682"/>
        <dbReference type="ChEBI" id="CHEBI:57427"/>
    </reaction>
    <physiologicalReaction direction="left-to-right" evidence="14">
        <dbReference type="Rhea" id="RHEA:71060"/>
    </physiologicalReaction>
</comment>
<evidence type="ECO:0000256" key="12">
    <source>
        <dbReference type="ARBA" id="ARBA00051835"/>
    </source>
</evidence>
<dbReference type="InterPro" id="IPR050598">
    <property type="entry name" value="AminoAcid_Transporter"/>
</dbReference>
<feature type="transmembrane region" description="Helical" evidence="19">
    <location>
        <begin position="287"/>
        <end position="307"/>
    </location>
</feature>
<evidence type="ECO:0000256" key="4">
    <source>
        <dbReference type="ARBA" id="ARBA00022475"/>
    </source>
</evidence>
<evidence type="ECO:0000256" key="5">
    <source>
        <dbReference type="ARBA" id="ARBA00022553"/>
    </source>
</evidence>
<comment type="catalytic activity">
    <reaction evidence="11">
        <text>L-cystine(out) + L-arginine(in) = L-cystine(in) + L-arginine(out)</text>
        <dbReference type="Rhea" id="RHEA:71075"/>
        <dbReference type="ChEBI" id="CHEBI:32682"/>
        <dbReference type="ChEBI" id="CHEBI:35491"/>
    </reaction>
    <physiologicalReaction direction="left-to-right" evidence="11">
        <dbReference type="Rhea" id="RHEA:71076"/>
    </physiologicalReaction>
</comment>
<comment type="catalytic activity">
    <reaction evidence="12">
        <text>L-histidine(out) + L-arginine(in) = L-histidine(in) + L-arginine(out)</text>
        <dbReference type="Rhea" id="RHEA:71063"/>
        <dbReference type="ChEBI" id="CHEBI:32682"/>
        <dbReference type="ChEBI" id="CHEBI:57595"/>
    </reaction>
    <physiologicalReaction direction="left-to-right" evidence="12">
        <dbReference type="Rhea" id="RHEA:71064"/>
    </physiologicalReaction>
</comment>
<feature type="transmembrane region" description="Helical" evidence="19">
    <location>
        <begin position="246"/>
        <end position="267"/>
    </location>
</feature>
<keyword evidence="5" id="KW-0597">Phosphoprotein</keyword>
<comment type="similarity">
    <text evidence="2">Belongs to the amino acid-polyamine-organocation (APC) superfamily.</text>
</comment>
<evidence type="ECO:0000256" key="15">
    <source>
        <dbReference type="ARBA" id="ARBA00074336"/>
    </source>
</evidence>
<evidence type="ECO:0000256" key="7">
    <source>
        <dbReference type="ARBA" id="ARBA00022989"/>
    </source>
</evidence>
<dbReference type="PANTHER" id="PTHR11785">
    <property type="entry name" value="AMINO ACID TRANSPORTER"/>
    <property type="match status" value="1"/>
</dbReference>
<keyword evidence="8 19" id="KW-0472">Membrane</keyword>
<gene>
    <name evidence="21" type="primary">LOC116300978</name>
</gene>
<feature type="transmembrane region" description="Helical" evidence="19">
    <location>
        <begin position="17"/>
        <end position="37"/>
    </location>
</feature>
<evidence type="ECO:0000256" key="3">
    <source>
        <dbReference type="ARBA" id="ARBA00022448"/>
    </source>
</evidence>
<sequence length="484" mass="53072">MTMAAKTENAVGLRRQVGLLGGISIIIGTMIGSGIFASPRWVMVNAGSVGLTLIVWSVCGVLSLLGSLVYIELGLAIKESGGEYAYYKEAFGPVASFLYSWTCILATRPASLAITLLTFGSYTLEPFYPHCSNRKDLVPVVKILAASAIAIITFVNCFSVRWATRMQIIFTGCKLLAIAMLVITGLVRLGQGYTASFDNSFAATTTSIGMVGFAFYNGLWAYDGWNNLNYVTEEMKNPYRDLPRSILIGIPLVTICYVLVNISYLTVLTPDEVKTSGAVAVTLADRMYGVMAWTMPIFVACSTFGAANGSAFSGGRLVYVAAREGHLPEFLAMVHTKRHTPLPAMLFNSIIAWIMLIPDSSSFETLINYFSFAAWVFYGSTIAALLWLRYKKPGLERPYKVPLVVPIVVLLASLYLVVAPFYEAPLESFYCLLFILSGIPFYLAFVYFKCVPKWFLNGVAAVTYKLQLLCDVSLPESEEEVIST</sequence>
<dbReference type="PIRSF" id="PIRSF006060">
    <property type="entry name" value="AA_transporter"/>
    <property type="match status" value="1"/>
</dbReference>
<keyword evidence="3" id="KW-0813">Transport</keyword>
<protein>
    <recommendedName>
        <fullName evidence="15">b(0,+)-type amino acid transporter 1</fullName>
    </recommendedName>
    <alternativeName>
        <fullName evidence="16">Glycoprotein-associated amino acid transporter b0,+AT1</fullName>
    </alternativeName>
    <alternativeName>
        <fullName evidence="17">Solute carrier family 7 member 9</fullName>
    </alternativeName>
</protein>
<evidence type="ECO:0000313" key="21">
    <source>
        <dbReference type="RefSeq" id="XP_031565823.1"/>
    </source>
</evidence>
<evidence type="ECO:0000256" key="2">
    <source>
        <dbReference type="ARBA" id="ARBA00009523"/>
    </source>
</evidence>
<evidence type="ECO:0000256" key="11">
    <source>
        <dbReference type="ARBA" id="ARBA00051814"/>
    </source>
</evidence>
<dbReference type="RefSeq" id="XP_031565823.1">
    <property type="nucleotide sequence ID" value="XM_031709963.1"/>
</dbReference>
<dbReference type="GO" id="GO:0016324">
    <property type="term" value="C:apical plasma membrane"/>
    <property type="evidence" value="ECO:0007669"/>
    <property type="project" value="UniProtKB-SubCell"/>
</dbReference>
<evidence type="ECO:0000256" key="1">
    <source>
        <dbReference type="ARBA" id="ARBA00004424"/>
    </source>
</evidence>
<keyword evidence="9" id="KW-1015">Disulfide bond</keyword>
<feature type="transmembrane region" description="Helical" evidence="19">
    <location>
        <begin position="137"/>
        <end position="156"/>
    </location>
</feature>
<dbReference type="GO" id="GO:0015179">
    <property type="term" value="F:L-amino acid transmembrane transporter activity"/>
    <property type="evidence" value="ECO:0007669"/>
    <property type="project" value="TreeGrafter"/>
</dbReference>
<evidence type="ECO:0000313" key="20">
    <source>
        <dbReference type="Proteomes" id="UP000515163"/>
    </source>
</evidence>
<accession>A0A6P8IGN7</accession>
<dbReference type="InterPro" id="IPR002293">
    <property type="entry name" value="AA/rel_permease1"/>
</dbReference>
<keyword evidence="7 19" id="KW-1133">Transmembrane helix</keyword>
<evidence type="ECO:0000256" key="13">
    <source>
        <dbReference type="ARBA" id="ARBA00052179"/>
    </source>
</evidence>
<evidence type="ECO:0000256" key="6">
    <source>
        <dbReference type="ARBA" id="ARBA00022692"/>
    </source>
</evidence>
<evidence type="ECO:0000256" key="19">
    <source>
        <dbReference type="SAM" id="Phobius"/>
    </source>
</evidence>
<evidence type="ECO:0000256" key="18">
    <source>
        <dbReference type="ARBA" id="ARBA00093193"/>
    </source>
</evidence>
<dbReference type="Pfam" id="PF13520">
    <property type="entry name" value="AA_permease_2"/>
    <property type="match status" value="1"/>
</dbReference>
<evidence type="ECO:0000256" key="14">
    <source>
        <dbReference type="ARBA" id="ARBA00052732"/>
    </source>
</evidence>
<feature type="transmembrane region" description="Helical" evidence="19">
    <location>
        <begin position="94"/>
        <end position="117"/>
    </location>
</feature>
<dbReference type="PANTHER" id="PTHR11785:SF512">
    <property type="entry name" value="SOBREMESA, ISOFORM B"/>
    <property type="match status" value="1"/>
</dbReference>
<feature type="transmembrane region" description="Helical" evidence="19">
    <location>
        <begin position="201"/>
        <end position="225"/>
    </location>
</feature>